<reference evidence="7" key="1">
    <citation type="submission" date="2023-04" db="EMBL/GenBank/DDBJ databases">
        <title>Black Yeasts Isolated from many extreme environments.</title>
        <authorList>
            <person name="Coleine C."/>
            <person name="Stajich J.E."/>
            <person name="Selbmann L."/>
        </authorList>
    </citation>
    <scope>NUCLEOTIDE SEQUENCE</scope>
    <source>
        <strain evidence="7">CCFEE 5312</strain>
    </source>
</reference>
<dbReference type="EMBL" id="JAWDJX010000048">
    <property type="protein sequence ID" value="KAK3048464.1"/>
    <property type="molecule type" value="Genomic_DNA"/>
</dbReference>
<comment type="function">
    <text evidence="6">Component of the sequence-specific heterotrimeric transcription factor (NF-Y) which specifically recognizes a 5'-CCAAT-3' box motif found in the promoters of its target genes.</text>
</comment>
<dbReference type="GO" id="GO:0003700">
    <property type="term" value="F:DNA-binding transcription factor activity"/>
    <property type="evidence" value="ECO:0007669"/>
    <property type="project" value="UniProtKB-UniRule"/>
</dbReference>
<evidence type="ECO:0000256" key="6">
    <source>
        <dbReference type="RuleBase" id="RU367155"/>
    </source>
</evidence>
<comment type="subcellular location">
    <subcellularLocation>
        <location evidence="1 6">Nucleus</location>
    </subcellularLocation>
</comment>
<dbReference type="InterPro" id="IPR001289">
    <property type="entry name" value="NFYA"/>
</dbReference>
<name>A0AAJ0G5R1_9PEZI</name>
<dbReference type="PRINTS" id="PR00616">
    <property type="entry name" value="CCAATSUBUNTB"/>
</dbReference>
<keyword evidence="5 6" id="KW-0539">Nucleus</keyword>
<comment type="similarity">
    <text evidence="6">Belongs to the NFYA/HAP2 subunit family.</text>
</comment>
<evidence type="ECO:0000313" key="8">
    <source>
        <dbReference type="Proteomes" id="UP001271007"/>
    </source>
</evidence>
<dbReference type="PROSITE" id="PS51152">
    <property type="entry name" value="NFYA_HAP2_2"/>
    <property type="match status" value="1"/>
</dbReference>
<proteinExistence type="inferred from homology"/>
<evidence type="ECO:0000256" key="1">
    <source>
        <dbReference type="ARBA" id="ARBA00004123"/>
    </source>
</evidence>
<dbReference type="PANTHER" id="PTHR12632">
    <property type="entry name" value="TRANSCRIPTION FACTOR NF-Y ALPHA-RELATED"/>
    <property type="match status" value="1"/>
</dbReference>
<gene>
    <name evidence="7" type="primary">HAP2_2</name>
    <name evidence="7" type="ORF">LTR09_010128</name>
</gene>
<evidence type="ECO:0000256" key="5">
    <source>
        <dbReference type="ARBA" id="ARBA00023242"/>
    </source>
</evidence>
<comment type="caution">
    <text evidence="7">The sequence shown here is derived from an EMBL/GenBank/DDBJ whole genome shotgun (WGS) entry which is preliminary data.</text>
</comment>
<dbReference type="Gene3D" id="6.10.250.2430">
    <property type="match status" value="1"/>
</dbReference>
<evidence type="ECO:0000256" key="3">
    <source>
        <dbReference type="ARBA" id="ARBA00023125"/>
    </source>
</evidence>
<dbReference type="AlphaFoldDB" id="A0AAJ0G5R1"/>
<comment type="subunit">
    <text evidence="6">Heterotrimer.</text>
</comment>
<dbReference type="Pfam" id="PF02045">
    <property type="entry name" value="CBFB_NFYA"/>
    <property type="match status" value="1"/>
</dbReference>
<keyword evidence="3 6" id="KW-0238">DNA-binding</keyword>
<sequence>MAGLLFLFAFAIVCTVFSFWLSDAVKRWRRQVRSDDDYRGDGVESAKQQLLGELEAAITAPSNAYDAQDWNDFIVHGTDVPSSDASTLASGTLTNDEGFLGCSYQPDPVPKVMHHAQPNTTAVSASVPQHALPTQETWPSHPFNRAERGSPVPGPSADEIHDFYAFLDNKDVPDPNKYWTVNNSAPVEEGPLFVNAKQFERILKRRMARQKLEEMLRLAAKGKERRSREMWNGAMRYPRDANGRFLTRDRVEREGGSRRVGGVAGMV</sequence>
<protein>
    <recommendedName>
        <fullName evidence="6">Transcriptional activator HAP2</fullName>
    </recommendedName>
</protein>
<organism evidence="7 8">
    <name type="scientific">Extremus antarcticus</name>
    <dbReference type="NCBI Taxonomy" id="702011"/>
    <lineage>
        <taxon>Eukaryota</taxon>
        <taxon>Fungi</taxon>
        <taxon>Dikarya</taxon>
        <taxon>Ascomycota</taxon>
        <taxon>Pezizomycotina</taxon>
        <taxon>Dothideomycetes</taxon>
        <taxon>Dothideomycetidae</taxon>
        <taxon>Mycosphaerellales</taxon>
        <taxon>Extremaceae</taxon>
        <taxon>Extremus</taxon>
    </lineage>
</organism>
<dbReference type="GO" id="GO:0003677">
    <property type="term" value="F:DNA binding"/>
    <property type="evidence" value="ECO:0007669"/>
    <property type="project" value="UniProtKB-KW"/>
</dbReference>
<accession>A0AAJ0G5R1</accession>
<evidence type="ECO:0000256" key="2">
    <source>
        <dbReference type="ARBA" id="ARBA00023015"/>
    </source>
</evidence>
<keyword evidence="2 6" id="KW-0805">Transcription regulation</keyword>
<keyword evidence="8" id="KW-1185">Reference proteome</keyword>
<dbReference type="SMART" id="SM00521">
    <property type="entry name" value="CBF"/>
    <property type="match status" value="1"/>
</dbReference>
<keyword evidence="4 6" id="KW-0804">Transcription</keyword>
<dbReference type="Proteomes" id="UP001271007">
    <property type="component" value="Unassembled WGS sequence"/>
</dbReference>
<dbReference type="GO" id="GO:0005634">
    <property type="term" value="C:nucleus"/>
    <property type="evidence" value="ECO:0007669"/>
    <property type="project" value="UniProtKB-SubCell"/>
</dbReference>
<evidence type="ECO:0000256" key="4">
    <source>
        <dbReference type="ARBA" id="ARBA00023163"/>
    </source>
</evidence>
<evidence type="ECO:0000313" key="7">
    <source>
        <dbReference type="EMBL" id="KAK3048464.1"/>
    </source>
</evidence>